<evidence type="ECO:0000313" key="2">
    <source>
        <dbReference type="Proteomes" id="UP000005744"/>
    </source>
</evidence>
<dbReference type="EMBL" id="JH600070">
    <property type="protein sequence ID" value="EIJ43908.1"/>
    <property type="molecule type" value="Genomic_DNA"/>
</dbReference>
<name>I3CJW5_9GAMM</name>
<dbReference type="RefSeq" id="WP_002691513.1">
    <property type="nucleotide sequence ID" value="NZ_JH600070.1"/>
</dbReference>
<accession>I3CJW5</accession>
<dbReference type="HOGENOM" id="CLU_952507_0_0_6"/>
<dbReference type="Proteomes" id="UP000005744">
    <property type="component" value="Unassembled WGS sequence"/>
</dbReference>
<dbReference type="eggNOG" id="ENOG502Z8CH">
    <property type="taxonomic scope" value="Bacteria"/>
</dbReference>
<reference evidence="1 2" key="1">
    <citation type="submission" date="2011-11" db="EMBL/GenBank/DDBJ databases">
        <title>Improved High-Quality Draft sequence of Beggiatoa alba B18lD.</title>
        <authorList>
            <consortium name="US DOE Joint Genome Institute"/>
            <person name="Lucas S."/>
            <person name="Han J."/>
            <person name="Lapidus A."/>
            <person name="Cheng J.-F."/>
            <person name="Goodwin L."/>
            <person name="Pitluck S."/>
            <person name="Peters L."/>
            <person name="Mikhailova N."/>
            <person name="Held B."/>
            <person name="Detter J.C."/>
            <person name="Han C."/>
            <person name="Tapia R."/>
            <person name="Land M."/>
            <person name="Hauser L."/>
            <person name="Kyrpides N."/>
            <person name="Ivanova N."/>
            <person name="Pagani I."/>
            <person name="Samuel K."/>
            <person name="Teske A."/>
            <person name="Mueller J."/>
            <person name="Woyke T."/>
        </authorList>
    </citation>
    <scope>NUCLEOTIDE SEQUENCE [LARGE SCALE GENOMIC DNA]</scope>
    <source>
        <strain evidence="1 2">B18LD</strain>
    </source>
</reference>
<dbReference type="Pfam" id="PF13289">
    <property type="entry name" value="SIR2_2"/>
    <property type="match status" value="1"/>
</dbReference>
<proteinExistence type="predicted"/>
<sequence length="289" mass="32057">MFQDIIAGLQNGSIIPYLGAYALVGSTNKLTGEPIPADSNSLILAMNNGQPMAPKLMYEFPRAAMNQELKKGRSFVNKFLTKLYGETQWTPAPLHTWLASLNLPYLIDTNRDTHLQDAYTNRAHLLIVGLARVGGTDYRFRLYHFDGTAYQETTVEVADTSLPIIFKPLGTPRPQADFIASDADYVDYITELMGGFGMPAFSKQYRRGKQYLFLGLPLTRDTERMILSDMIYDAAQPAGWAVIPDPSDKEIRFCKKMGIEVINAEVKDLLAEVGIEAPSIKNPALGVAV</sequence>
<dbReference type="STRING" id="395493.BegalDRAFT_3083"/>
<dbReference type="OrthoDB" id="9802053at2"/>
<gene>
    <name evidence="1" type="ORF">BegalDRAFT_3083</name>
</gene>
<protein>
    <submittedName>
        <fullName evidence="1">Uncharacterized protein</fullName>
    </submittedName>
</protein>
<dbReference type="AlphaFoldDB" id="I3CJW5"/>
<organism evidence="1 2">
    <name type="scientific">Beggiatoa alba B18LD</name>
    <dbReference type="NCBI Taxonomy" id="395493"/>
    <lineage>
        <taxon>Bacteria</taxon>
        <taxon>Pseudomonadati</taxon>
        <taxon>Pseudomonadota</taxon>
        <taxon>Gammaproteobacteria</taxon>
        <taxon>Thiotrichales</taxon>
        <taxon>Thiotrichaceae</taxon>
        <taxon>Beggiatoa</taxon>
    </lineage>
</organism>
<keyword evidence="2" id="KW-1185">Reference proteome</keyword>
<evidence type="ECO:0000313" key="1">
    <source>
        <dbReference type="EMBL" id="EIJ43908.1"/>
    </source>
</evidence>